<evidence type="ECO:0000256" key="7">
    <source>
        <dbReference type="ARBA" id="ARBA00023237"/>
    </source>
</evidence>
<keyword evidence="3 8" id="KW-0812">Transmembrane</keyword>
<dbReference type="Pfam" id="PF07244">
    <property type="entry name" value="POTRA"/>
    <property type="match status" value="4"/>
</dbReference>
<evidence type="ECO:0000256" key="4">
    <source>
        <dbReference type="ARBA" id="ARBA00022729"/>
    </source>
</evidence>
<evidence type="ECO:0000256" key="9">
    <source>
        <dbReference type="NCBIfam" id="TIGR03303"/>
    </source>
</evidence>
<feature type="chain" id="PRO_5019593162" description="Outer membrane protein assembly factor BamA" evidence="8">
    <location>
        <begin position="19"/>
        <end position="799"/>
    </location>
</feature>
<dbReference type="Proteomes" id="UP000279799">
    <property type="component" value="Chromosome"/>
</dbReference>
<dbReference type="EMBL" id="LR134510">
    <property type="protein sequence ID" value="VEJ08773.1"/>
    <property type="molecule type" value="Genomic_DNA"/>
</dbReference>
<dbReference type="PANTHER" id="PTHR12815:SF23">
    <property type="entry name" value="OUTER MEMBRANE PROTEIN ASSEMBLY FACTOR BAMA"/>
    <property type="match status" value="1"/>
</dbReference>
<keyword evidence="7 8" id="KW-0998">Cell outer membrane</keyword>
<dbReference type="Pfam" id="PF01103">
    <property type="entry name" value="Omp85"/>
    <property type="match status" value="1"/>
</dbReference>
<evidence type="ECO:0000313" key="11">
    <source>
        <dbReference type="EMBL" id="VEJ08773.1"/>
    </source>
</evidence>
<dbReference type="GO" id="GO:0043165">
    <property type="term" value="P:Gram-negative-bacterium-type cell outer membrane assembly"/>
    <property type="evidence" value="ECO:0007669"/>
    <property type="project" value="UniProtKB-UniRule"/>
</dbReference>
<feature type="domain" description="POTRA" evidence="10">
    <location>
        <begin position="88"/>
        <end position="168"/>
    </location>
</feature>
<dbReference type="InterPro" id="IPR010827">
    <property type="entry name" value="BamA/TamA_POTRA"/>
</dbReference>
<proteinExistence type="inferred from homology"/>
<evidence type="ECO:0000256" key="6">
    <source>
        <dbReference type="ARBA" id="ARBA00023136"/>
    </source>
</evidence>
<sequence precursor="true">MKKILVTSLLLGSATTFASPFVVRHIDVEGIQPDAQESFISHLPVKPGITVNEQDISNLVRLLYSEGYDAPSIQQSGNTLKISVQPQLTINNVTFSGNKSIPDAAIKDNLKNSGFAQGDILNRAKLNNFAQEMVKYFQSTGHYNATVTPEITRLPNNRANVKLIINEGEKAVLESITFHGNKAFSSGDLEDEMSLSPTAWWKLFGGKFEEAKFGKDLDALHQFYLNHGYAKMQITGTDVQLNKDKTQANVTIDINEGEQYSVTHAQIVGDLGGIAPSKFDDALKEIKLGETFRQTDVAAAEDKIKAVLGNQGYGRPQVQVSPKFDDANKTMTLTFVVNAGKRYTVREIRFEGNTSTSDSTLRQEMRQQEGSWLSSQLVQLGKVRLDRTGFFETVDAQTVSVPGKDDQLDVIYKVKERNTGSVNFGIGYGTESGFSYNVSVQQDNFLGLGSSVALQGSHDDYGKNLSLTYNEPYFTKDGVSLGGSIFYNKYDNSSNDNVASYSKTSYGVNGTLSFPVNENNAYYIGLGIIKNKLYDVTPEYHRWLYKESMNYGGWNFNSLDYPLSFGWNYNSLDRGFFPTSGVRANFGGRVMLPGSDNKYYSLNAEAQGYYPLDRDHLWVLHGKVSANYADGFGGRRLPFYQYYSAGGIGSLRGFAYGAVGPTAIYAQGRGQTCNLNSNIQGGYNFCINSDDVVGGNAMGLATAELIVPTPFLSDKNQINVRTSVFVDAASVWDTHWKKDGKMYKNLPDFGDPSRIRASTGVAFQWFSPIGLLQFSYAKPIKKYANDDIEQFQFSVGSSF</sequence>
<dbReference type="FunFam" id="2.40.160.50:FF:000001">
    <property type="entry name" value="Outer membrane protein assembly factor BamA"/>
    <property type="match status" value="1"/>
</dbReference>
<accession>A0A448TSG4</accession>
<protein>
    <recommendedName>
        <fullName evidence="8 9">Outer membrane protein assembly factor BamA</fullName>
    </recommendedName>
</protein>
<feature type="signal peptide" evidence="8">
    <location>
        <begin position="1"/>
        <end position="18"/>
    </location>
</feature>
<evidence type="ECO:0000256" key="5">
    <source>
        <dbReference type="ARBA" id="ARBA00022737"/>
    </source>
</evidence>
<comment type="subcellular location">
    <subcellularLocation>
        <location evidence="8">Cell outer membrane</location>
    </subcellularLocation>
    <subcellularLocation>
        <location evidence="1">Membrane</location>
    </subcellularLocation>
</comment>
<reference evidence="11 12" key="1">
    <citation type="submission" date="2018-12" db="EMBL/GenBank/DDBJ databases">
        <authorList>
            <consortium name="Pathogen Informatics"/>
        </authorList>
    </citation>
    <scope>NUCLEOTIDE SEQUENCE [LARGE SCALE GENOMIC DNA]</scope>
    <source>
        <strain evidence="11 12">NCTC12871</strain>
    </source>
</reference>
<dbReference type="KEGG" id="adp:NCTC12871_00188"/>
<dbReference type="OrthoDB" id="9803054at2"/>
<dbReference type="PROSITE" id="PS51779">
    <property type="entry name" value="POTRA"/>
    <property type="match status" value="3"/>
</dbReference>
<dbReference type="InterPro" id="IPR023707">
    <property type="entry name" value="OM_assembly_BamA"/>
</dbReference>
<keyword evidence="2 8" id="KW-1134">Transmembrane beta strand</keyword>
<name>A0A448TSG4_9PAST</name>
<dbReference type="InterPro" id="IPR000184">
    <property type="entry name" value="Bac_surfAg_D15"/>
</dbReference>
<dbReference type="PANTHER" id="PTHR12815">
    <property type="entry name" value="SORTING AND ASSEMBLY MACHINERY SAMM50 PROTEIN FAMILY MEMBER"/>
    <property type="match status" value="1"/>
</dbReference>
<keyword evidence="12" id="KW-1185">Reference proteome</keyword>
<organism evidence="11 12">
    <name type="scientific">Actinobacillus delphinicola</name>
    <dbReference type="NCBI Taxonomy" id="51161"/>
    <lineage>
        <taxon>Bacteria</taxon>
        <taxon>Pseudomonadati</taxon>
        <taxon>Pseudomonadota</taxon>
        <taxon>Gammaproteobacteria</taxon>
        <taxon>Pasteurellales</taxon>
        <taxon>Pasteurellaceae</taxon>
        <taxon>Actinobacillus</taxon>
    </lineage>
</organism>
<evidence type="ECO:0000256" key="2">
    <source>
        <dbReference type="ARBA" id="ARBA00022452"/>
    </source>
</evidence>
<dbReference type="Gene3D" id="3.10.20.310">
    <property type="entry name" value="membrane protein fhac"/>
    <property type="match status" value="5"/>
</dbReference>
<dbReference type="PIRSF" id="PIRSF006076">
    <property type="entry name" value="OM_assembly_OMP85"/>
    <property type="match status" value="1"/>
</dbReference>
<dbReference type="GO" id="GO:1990063">
    <property type="term" value="C:Bam protein complex"/>
    <property type="evidence" value="ECO:0007669"/>
    <property type="project" value="TreeGrafter"/>
</dbReference>
<dbReference type="Gene3D" id="2.40.160.50">
    <property type="entry name" value="membrane protein fhac: a member of the omp85/tpsb transporter family"/>
    <property type="match status" value="1"/>
</dbReference>
<comment type="function">
    <text evidence="8">Part of the outer membrane protein assembly complex, which is involved in assembly and insertion of beta-barrel proteins into the outer membrane.</text>
</comment>
<keyword evidence="5 8" id="KW-0677">Repeat</keyword>
<feature type="domain" description="POTRA" evidence="10">
    <location>
        <begin position="171"/>
        <end position="257"/>
    </location>
</feature>
<dbReference type="NCBIfam" id="TIGR03303">
    <property type="entry name" value="OM_YaeT"/>
    <property type="match status" value="1"/>
</dbReference>
<dbReference type="InterPro" id="IPR039910">
    <property type="entry name" value="D15-like"/>
</dbReference>
<evidence type="ECO:0000259" key="10">
    <source>
        <dbReference type="PROSITE" id="PS51779"/>
    </source>
</evidence>
<evidence type="ECO:0000256" key="3">
    <source>
        <dbReference type="ARBA" id="ARBA00022692"/>
    </source>
</evidence>
<dbReference type="GO" id="GO:0051205">
    <property type="term" value="P:protein insertion into membrane"/>
    <property type="evidence" value="ECO:0007669"/>
    <property type="project" value="UniProtKB-UniRule"/>
</dbReference>
<feature type="domain" description="POTRA" evidence="10">
    <location>
        <begin position="343"/>
        <end position="417"/>
    </location>
</feature>
<dbReference type="FunFam" id="3.10.20.310:FF:000001">
    <property type="entry name" value="Outer membrane protein assembly factor BamA"/>
    <property type="match status" value="1"/>
</dbReference>
<comment type="similarity">
    <text evidence="8">Belongs to the BamA family.</text>
</comment>
<dbReference type="HAMAP" id="MF_01430">
    <property type="entry name" value="OM_assembly_BamA"/>
    <property type="match status" value="1"/>
</dbReference>
<dbReference type="RefSeq" id="WP_126598134.1">
    <property type="nucleotide sequence ID" value="NZ_LR134510.1"/>
</dbReference>
<dbReference type="AlphaFoldDB" id="A0A448TSG4"/>
<evidence type="ECO:0000313" key="12">
    <source>
        <dbReference type="Proteomes" id="UP000279799"/>
    </source>
</evidence>
<comment type="subunit">
    <text evidence="8">Part of the Bam complex.</text>
</comment>
<evidence type="ECO:0000256" key="8">
    <source>
        <dbReference type="HAMAP-Rule" id="MF_01430"/>
    </source>
</evidence>
<dbReference type="InterPro" id="IPR034746">
    <property type="entry name" value="POTRA"/>
</dbReference>
<evidence type="ECO:0000256" key="1">
    <source>
        <dbReference type="ARBA" id="ARBA00004370"/>
    </source>
</evidence>
<gene>
    <name evidence="11" type="primary">yaeT</name>
    <name evidence="8" type="synonym">bamA</name>
    <name evidence="11" type="ORF">NCTC12871_00188</name>
</gene>
<keyword evidence="4 8" id="KW-0732">Signal</keyword>
<keyword evidence="6 8" id="KW-0472">Membrane</keyword>